<feature type="transmembrane region" description="Helical" evidence="9">
    <location>
        <begin position="382"/>
        <end position="402"/>
    </location>
</feature>
<keyword evidence="3" id="KW-1003">Cell membrane</keyword>
<dbReference type="Proteomes" id="UP000321548">
    <property type="component" value="Unassembled WGS sequence"/>
</dbReference>
<proteinExistence type="inferred from homology"/>
<dbReference type="InterPro" id="IPR003918">
    <property type="entry name" value="NADH_UbQ_OxRdtase"/>
</dbReference>
<keyword evidence="5 9" id="KW-1133">Transmembrane helix</keyword>
<feature type="transmembrane region" description="Helical" evidence="9">
    <location>
        <begin position="36"/>
        <end position="59"/>
    </location>
</feature>
<feature type="transmembrane region" description="Helical" evidence="9">
    <location>
        <begin position="79"/>
        <end position="106"/>
    </location>
</feature>
<accession>A0A5C8P6C6</accession>
<dbReference type="PANTHER" id="PTHR42703:SF1">
    <property type="entry name" value="NA(+)_H(+) ANTIPORTER SUBUNIT D1"/>
    <property type="match status" value="1"/>
</dbReference>
<dbReference type="AlphaFoldDB" id="A0A5C8P6C6"/>
<feature type="transmembrane region" description="Helical" evidence="9">
    <location>
        <begin position="172"/>
        <end position="194"/>
    </location>
</feature>
<feature type="transmembrane region" description="Helical" evidence="9">
    <location>
        <begin position="422"/>
        <end position="447"/>
    </location>
</feature>
<evidence type="ECO:0000256" key="9">
    <source>
        <dbReference type="SAM" id="Phobius"/>
    </source>
</evidence>
<keyword evidence="6 9" id="KW-0472">Membrane</keyword>
<comment type="similarity">
    <text evidence="2">Belongs to the CPA3 antiporters (TC 2.A.63) subunit D family.</text>
</comment>
<feature type="transmembrane region" description="Helical" evidence="9">
    <location>
        <begin position="214"/>
        <end position="239"/>
    </location>
</feature>
<dbReference type="PRINTS" id="PR01437">
    <property type="entry name" value="NUOXDRDTASE4"/>
</dbReference>
<feature type="transmembrane region" description="Helical" evidence="9">
    <location>
        <begin position="285"/>
        <end position="306"/>
    </location>
</feature>
<evidence type="ECO:0000256" key="8">
    <source>
        <dbReference type="SAM" id="MobiDB-lite"/>
    </source>
</evidence>
<dbReference type="InterPro" id="IPR050586">
    <property type="entry name" value="CPA3_Na-H_Antiporter_D"/>
</dbReference>
<evidence type="ECO:0000256" key="6">
    <source>
        <dbReference type="ARBA" id="ARBA00023136"/>
    </source>
</evidence>
<dbReference type="RefSeq" id="WP_147703044.1">
    <property type="nucleotide sequence ID" value="NZ_VDUY01000001.1"/>
</dbReference>
<evidence type="ECO:0000256" key="2">
    <source>
        <dbReference type="ARBA" id="ARBA00005346"/>
    </source>
</evidence>
<dbReference type="OrthoDB" id="9768329at2"/>
<reference evidence="11 12" key="1">
    <citation type="submission" date="2019-06" db="EMBL/GenBank/DDBJ databases">
        <title>Quisquiliibacterium sp. nov., isolated from a maize field.</title>
        <authorList>
            <person name="Lin S.-Y."/>
            <person name="Tsai C.-F."/>
            <person name="Young C.-C."/>
        </authorList>
    </citation>
    <scope>NUCLEOTIDE SEQUENCE [LARGE SCALE GENOMIC DNA]</scope>
    <source>
        <strain evidence="11 12">CC-CFT501</strain>
    </source>
</reference>
<name>A0A5C8P6C6_9BURK</name>
<feature type="transmembrane region" description="Helical" evidence="9">
    <location>
        <begin position="118"/>
        <end position="136"/>
    </location>
</feature>
<comment type="subcellular location">
    <subcellularLocation>
        <location evidence="1">Cell membrane</location>
        <topology evidence="1">Multi-pass membrane protein</topology>
    </subcellularLocation>
    <subcellularLocation>
        <location evidence="7">Membrane</location>
        <topology evidence="7">Multi-pass membrane protein</topology>
    </subcellularLocation>
</comment>
<dbReference type="Pfam" id="PF00361">
    <property type="entry name" value="Proton_antipo_M"/>
    <property type="match status" value="1"/>
</dbReference>
<feature type="transmembrane region" description="Helical" evidence="9">
    <location>
        <begin position="142"/>
        <end position="160"/>
    </location>
</feature>
<evidence type="ECO:0000256" key="1">
    <source>
        <dbReference type="ARBA" id="ARBA00004651"/>
    </source>
</evidence>
<evidence type="ECO:0000256" key="4">
    <source>
        <dbReference type="ARBA" id="ARBA00022692"/>
    </source>
</evidence>
<feature type="transmembrane region" description="Helical" evidence="9">
    <location>
        <begin position="6"/>
        <end position="24"/>
    </location>
</feature>
<dbReference type="EMBL" id="VDUY01000001">
    <property type="protein sequence ID" value="TXL68908.1"/>
    <property type="molecule type" value="Genomic_DNA"/>
</dbReference>
<feature type="transmembrane region" description="Helical" evidence="9">
    <location>
        <begin position="337"/>
        <end position="358"/>
    </location>
</feature>
<feature type="domain" description="NADH:quinone oxidoreductase/Mrp antiporter transmembrane" evidence="10">
    <location>
        <begin position="137"/>
        <end position="430"/>
    </location>
</feature>
<comment type="caution">
    <text evidence="11">The sequence shown here is derived from an EMBL/GenBank/DDBJ whole genome shotgun (WGS) entry which is preliminary data.</text>
</comment>
<organism evidence="11 12">
    <name type="scientific">Zeimonas arvi</name>
    <dbReference type="NCBI Taxonomy" id="2498847"/>
    <lineage>
        <taxon>Bacteria</taxon>
        <taxon>Pseudomonadati</taxon>
        <taxon>Pseudomonadota</taxon>
        <taxon>Betaproteobacteria</taxon>
        <taxon>Burkholderiales</taxon>
        <taxon>Burkholderiaceae</taxon>
        <taxon>Zeimonas</taxon>
    </lineage>
</organism>
<evidence type="ECO:0000256" key="7">
    <source>
        <dbReference type="RuleBase" id="RU000320"/>
    </source>
</evidence>
<evidence type="ECO:0000313" key="11">
    <source>
        <dbReference type="EMBL" id="TXL68908.1"/>
    </source>
</evidence>
<feature type="transmembrane region" description="Helical" evidence="9">
    <location>
        <begin position="251"/>
        <end position="273"/>
    </location>
</feature>
<dbReference type="GO" id="GO:0042773">
    <property type="term" value="P:ATP synthesis coupled electron transport"/>
    <property type="evidence" value="ECO:0007669"/>
    <property type="project" value="InterPro"/>
</dbReference>
<keyword evidence="12" id="KW-1185">Reference proteome</keyword>
<keyword evidence="4 7" id="KW-0812">Transmembrane</keyword>
<gene>
    <name evidence="11" type="ORF">FHP08_04315</name>
</gene>
<feature type="transmembrane region" description="Helical" evidence="9">
    <location>
        <begin position="313"/>
        <end position="331"/>
    </location>
</feature>
<dbReference type="NCBIfam" id="NF009309">
    <property type="entry name" value="PRK12666.1"/>
    <property type="match status" value="1"/>
</dbReference>
<evidence type="ECO:0000259" key="10">
    <source>
        <dbReference type="Pfam" id="PF00361"/>
    </source>
</evidence>
<feature type="region of interest" description="Disordered" evidence="8">
    <location>
        <begin position="455"/>
        <end position="483"/>
    </location>
</feature>
<dbReference type="PANTHER" id="PTHR42703">
    <property type="entry name" value="NADH DEHYDROGENASE"/>
    <property type="match status" value="1"/>
</dbReference>
<evidence type="ECO:0000256" key="3">
    <source>
        <dbReference type="ARBA" id="ARBA00022475"/>
    </source>
</evidence>
<protein>
    <submittedName>
        <fullName evidence="11">Monovalent cation/H+ antiporter subunit D</fullName>
    </submittedName>
</protein>
<sequence length="559" mass="57489">MNWPHLIIVPVVLPLLAGAFLLLLERRAERGGARPGGGPAALLSLLAVLAQLAVALMLAARAAGGGVDAYLLGNWQAPFGIALALDRLSALMLVLTALVALGSVLYARAGDAARGPHFHALFQFQLMGLNGAFLTADLFNLFVFFEVLLIASYGLLLHGGGAVRLKASIHYVAFNLAGSSLFLIAVALLYGLTGTLNMADLAERVAALPGTDTAMIRAAGLLLLVVFSVKAALLPLYFWLPETYGAATAPVAALFAIMTKVGVYSIARIYTLVFGDDGGAAANVAWPWLPLLALGTLALGAVGTLAATRLRGLVAYLVVGSAGTLLLALGLGNEASVSAGLFYMINSTLMAGALFLLVDRISAARAVHGDVLRPDDFLGDRAALGAAFFTCAVAAGGLPPLAGFLGKAMLLEAATPTPLAVWTWIVVLAAGLGTIVALSRTGSLLFWRNGSRQARSGEEAHGHGTHGHGPQGPAAQGEPDSRAGLAPGQALGAGLLVALLPLLAAFGGPVHGYTSAAAAQLLERRAYIDAVLGARPVPAAIDVRREMRERGEIKGAKKP</sequence>
<dbReference type="InterPro" id="IPR001750">
    <property type="entry name" value="ND/Mrp_TM"/>
</dbReference>
<evidence type="ECO:0000256" key="5">
    <source>
        <dbReference type="ARBA" id="ARBA00022989"/>
    </source>
</evidence>
<dbReference type="GO" id="GO:0008137">
    <property type="term" value="F:NADH dehydrogenase (ubiquinone) activity"/>
    <property type="evidence" value="ECO:0007669"/>
    <property type="project" value="InterPro"/>
</dbReference>
<dbReference type="GO" id="GO:0005886">
    <property type="term" value="C:plasma membrane"/>
    <property type="evidence" value="ECO:0007669"/>
    <property type="project" value="UniProtKB-SubCell"/>
</dbReference>
<evidence type="ECO:0000313" key="12">
    <source>
        <dbReference type="Proteomes" id="UP000321548"/>
    </source>
</evidence>